<protein>
    <recommendedName>
        <fullName evidence="12">(S)-3-amino-2-methylpropionate transaminase</fullName>
        <ecNumber evidence="6">2.6.1.19</ecNumber>
        <ecNumber evidence="5">2.6.1.22</ecNumber>
    </recommendedName>
    <alternativeName>
        <fullName evidence="13">GABA aminotransferase</fullName>
    </alternativeName>
    <alternativeName>
        <fullName evidence="11">Gamma-amino-N-butyrate transaminase</fullName>
    </alternativeName>
    <alternativeName>
        <fullName evidence="15">Glutamate:succinic semialdehyde transaminase</fullName>
    </alternativeName>
    <alternativeName>
        <fullName evidence="10">L-AIBAT</fullName>
    </alternativeName>
</protein>
<reference evidence="17" key="1">
    <citation type="submission" date="2020-02" db="EMBL/GenBank/DDBJ databases">
        <authorList>
            <person name="Meier V. D."/>
        </authorList>
    </citation>
    <scope>NUCLEOTIDE SEQUENCE</scope>
    <source>
        <strain evidence="17">AVDCRST_MAG79</strain>
    </source>
</reference>
<evidence type="ECO:0000256" key="4">
    <source>
        <dbReference type="ARBA" id="ARBA00008954"/>
    </source>
</evidence>
<dbReference type="PROSITE" id="PS00600">
    <property type="entry name" value="AA_TRANSFER_CLASS_3"/>
    <property type="match status" value="1"/>
</dbReference>
<dbReference type="GO" id="GO:0047298">
    <property type="term" value="F:(S)-3-amino-2-methylpropionate transaminase activity"/>
    <property type="evidence" value="ECO:0007669"/>
    <property type="project" value="UniProtKB-EC"/>
</dbReference>
<evidence type="ECO:0000313" key="17">
    <source>
        <dbReference type="EMBL" id="CAA9538238.1"/>
    </source>
</evidence>
<name>A0A6J4U4V0_9ACTN</name>
<proteinExistence type="inferred from homology"/>
<evidence type="ECO:0000256" key="15">
    <source>
        <dbReference type="ARBA" id="ARBA00050054"/>
    </source>
</evidence>
<evidence type="ECO:0000256" key="1">
    <source>
        <dbReference type="ARBA" id="ARBA00001750"/>
    </source>
</evidence>
<dbReference type="Gene3D" id="3.40.640.10">
    <property type="entry name" value="Type I PLP-dependent aspartate aminotransferase-like (Major domain)"/>
    <property type="match status" value="1"/>
</dbReference>
<evidence type="ECO:0000256" key="12">
    <source>
        <dbReference type="ARBA" id="ARBA00030857"/>
    </source>
</evidence>
<evidence type="ECO:0000256" key="6">
    <source>
        <dbReference type="ARBA" id="ARBA00012912"/>
    </source>
</evidence>
<dbReference type="CDD" id="cd00610">
    <property type="entry name" value="OAT_like"/>
    <property type="match status" value="1"/>
</dbReference>
<dbReference type="InterPro" id="IPR015422">
    <property type="entry name" value="PyrdxlP-dep_Trfase_small"/>
</dbReference>
<dbReference type="GO" id="GO:0030170">
    <property type="term" value="F:pyridoxal phosphate binding"/>
    <property type="evidence" value="ECO:0007669"/>
    <property type="project" value="InterPro"/>
</dbReference>
<keyword evidence="7 17" id="KW-0032">Aminotransferase</keyword>
<dbReference type="GO" id="GO:0042802">
    <property type="term" value="F:identical protein binding"/>
    <property type="evidence" value="ECO:0007669"/>
    <property type="project" value="TreeGrafter"/>
</dbReference>
<evidence type="ECO:0000256" key="16">
    <source>
        <dbReference type="RuleBase" id="RU003560"/>
    </source>
</evidence>
<evidence type="ECO:0000256" key="8">
    <source>
        <dbReference type="ARBA" id="ARBA00022679"/>
    </source>
</evidence>
<dbReference type="FunFam" id="3.40.640.10:FF:000013">
    <property type="entry name" value="4-aminobutyrate aminotransferase"/>
    <property type="match status" value="1"/>
</dbReference>
<evidence type="ECO:0000256" key="9">
    <source>
        <dbReference type="ARBA" id="ARBA00022898"/>
    </source>
</evidence>
<dbReference type="InterPro" id="IPR015424">
    <property type="entry name" value="PyrdxlP-dep_Trfase"/>
</dbReference>
<dbReference type="SUPFAM" id="SSF53383">
    <property type="entry name" value="PLP-dependent transferases"/>
    <property type="match status" value="1"/>
</dbReference>
<dbReference type="EC" id="2.6.1.22" evidence="5"/>
<sequence>MATISSTRAPLSRAVSYTTPLEIVAGEGAELVARDGRRYLDCVSGYGVTNTGHCHPRVVEAVRAQVGTLLHVSTVGRVAVSASYAERLCALAPMPDAKVFFTNSGTEAVEAALKLVRYASGRPGVVSFGGGFHGRTLGSLSLTTSKASFRARHEPLPTGTYHVPYPRRELGPTFEAIERLFVEQVTPERVAAFVVEPVLGEGGYVVPPGGFLPQLRELCDRHGILLVVDEVQAGFGRTGRLFACQHEGVEPDLITMAKGIASGLPMGGILGRAALLDAWEPGAHGTTFGGNPVACAAAHATLDALLDDGLVENAAARGAELLAGLSAAVAERPDTLVEARGRGLMVGLETVGPDAATALKAALLEDGVIVSTCGPDWRVLRFSPPLILTAAQVERVVDAVRAAA</sequence>
<dbReference type="InterPro" id="IPR005814">
    <property type="entry name" value="Aminotrans_3"/>
</dbReference>
<dbReference type="InterPro" id="IPR015421">
    <property type="entry name" value="PyrdxlP-dep_Trfase_major"/>
</dbReference>
<dbReference type="AlphaFoldDB" id="A0A6J4U4V0"/>
<evidence type="ECO:0000256" key="2">
    <source>
        <dbReference type="ARBA" id="ARBA00001933"/>
    </source>
</evidence>
<evidence type="ECO:0000256" key="10">
    <source>
        <dbReference type="ARBA" id="ARBA00029760"/>
    </source>
</evidence>
<keyword evidence="8 17" id="KW-0808">Transferase</keyword>
<comment type="pathway">
    <text evidence="3">Amino-acid degradation; 4-aminobutanoate degradation.</text>
</comment>
<evidence type="ECO:0000256" key="5">
    <source>
        <dbReference type="ARBA" id="ARBA00012876"/>
    </source>
</evidence>
<dbReference type="InterPro" id="IPR050103">
    <property type="entry name" value="Class-III_PLP-dep_AT"/>
</dbReference>
<evidence type="ECO:0000256" key="13">
    <source>
        <dbReference type="ARBA" id="ARBA00031787"/>
    </source>
</evidence>
<evidence type="ECO:0000256" key="11">
    <source>
        <dbReference type="ARBA" id="ARBA00030204"/>
    </source>
</evidence>
<gene>
    <name evidence="17" type="ORF">AVDCRST_MAG79-1597</name>
</gene>
<organism evidence="17">
    <name type="scientific">uncultured Thermoleophilia bacterium</name>
    <dbReference type="NCBI Taxonomy" id="1497501"/>
    <lineage>
        <taxon>Bacteria</taxon>
        <taxon>Bacillati</taxon>
        <taxon>Actinomycetota</taxon>
        <taxon>Thermoleophilia</taxon>
        <taxon>environmental samples</taxon>
    </lineage>
</organism>
<accession>A0A6J4U4V0</accession>
<dbReference type="PIRSF" id="PIRSF000521">
    <property type="entry name" value="Transaminase_4ab_Lys_Orn"/>
    <property type="match status" value="1"/>
</dbReference>
<dbReference type="EC" id="2.6.1.19" evidence="6"/>
<evidence type="ECO:0000256" key="7">
    <source>
        <dbReference type="ARBA" id="ARBA00022576"/>
    </source>
</evidence>
<comment type="cofactor">
    <cofactor evidence="2">
        <name>pyridoxal 5'-phosphate</name>
        <dbReference type="ChEBI" id="CHEBI:597326"/>
    </cofactor>
</comment>
<dbReference type="Gene3D" id="3.90.1150.10">
    <property type="entry name" value="Aspartate Aminotransferase, domain 1"/>
    <property type="match status" value="1"/>
</dbReference>
<dbReference type="PANTHER" id="PTHR11986">
    <property type="entry name" value="AMINOTRANSFERASE CLASS III"/>
    <property type="match status" value="1"/>
</dbReference>
<evidence type="ECO:0000256" key="3">
    <source>
        <dbReference type="ARBA" id="ARBA00005176"/>
    </source>
</evidence>
<dbReference type="GO" id="GO:0034386">
    <property type="term" value="F:4-aminobutyrate:2-oxoglutarate transaminase activity"/>
    <property type="evidence" value="ECO:0007669"/>
    <property type="project" value="UniProtKB-EC"/>
</dbReference>
<comment type="catalytic activity">
    <reaction evidence="1">
        <text>(S)-3-amino-2-methylpropanoate + 2-oxoglutarate = 2-methyl-3-oxopropanoate + L-glutamate</text>
        <dbReference type="Rhea" id="RHEA:13993"/>
        <dbReference type="ChEBI" id="CHEBI:16810"/>
        <dbReference type="ChEBI" id="CHEBI:29985"/>
        <dbReference type="ChEBI" id="CHEBI:57700"/>
        <dbReference type="ChEBI" id="CHEBI:58655"/>
        <dbReference type="EC" id="2.6.1.22"/>
    </reaction>
</comment>
<dbReference type="Pfam" id="PF00202">
    <property type="entry name" value="Aminotran_3"/>
    <property type="match status" value="1"/>
</dbReference>
<keyword evidence="9 16" id="KW-0663">Pyridoxal phosphate</keyword>
<dbReference type="InterPro" id="IPR049704">
    <property type="entry name" value="Aminotrans_3_PPA_site"/>
</dbReference>
<evidence type="ECO:0000256" key="14">
    <source>
        <dbReference type="ARBA" id="ARBA00048021"/>
    </source>
</evidence>
<comment type="similarity">
    <text evidence="4 16">Belongs to the class-III pyridoxal-phosphate-dependent aminotransferase family.</text>
</comment>
<comment type="catalytic activity">
    <reaction evidence="14">
        <text>4-aminobutanoate + 2-oxoglutarate = succinate semialdehyde + L-glutamate</text>
        <dbReference type="Rhea" id="RHEA:23352"/>
        <dbReference type="ChEBI" id="CHEBI:16810"/>
        <dbReference type="ChEBI" id="CHEBI:29985"/>
        <dbReference type="ChEBI" id="CHEBI:57706"/>
        <dbReference type="ChEBI" id="CHEBI:59888"/>
        <dbReference type="EC" id="2.6.1.19"/>
    </reaction>
</comment>
<dbReference type="EMBL" id="CADCWC010000241">
    <property type="protein sequence ID" value="CAA9538238.1"/>
    <property type="molecule type" value="Genomic_DNA"/>
</dbReference>
<dbReference type="PANTHER" id="PTHR11986:SF58">
    <property type="entry name" value="LEUCINE_METHIONINE RACEMASE"/>
    <property type="match status" value="1"/>
</dbReference>